<name>A0ACB9JRI7_9ASTR</name>
<dbReference type="EMBL" id="CM042020">
    <property type="protein sequence ID" value="KAI3822528.1"/>
    <property type="molecule type" value="Genomic_DNA"/>
</dbReference>
<keyword evidence="2" id="KW-1185">Reference proteome</keyword>
<dbReference type="Proteomes" id="UP001056120">
    <property type="component" value="Linkage Group LG03"/>
</dbReference>
<evidence type="ECO:0000313" key="2">
    <source>
        <dbReference type="Proteomes" id="UP001056120"/>
    </source>
</evidence>
<reference evidence="2" key="1">
    <citation type="journal article" date="2022" name="Mol. Ecol. Resour.">
        <title>The genomes of chicory, endive, great burdock and yacon provide insights into Asteraceae palaeo-polyploidization history and plant inulin production.</title>
        <authorList>
            <person name="Fan W."/>
            <person name="Wang S."/>
            <person name="Wang H."/>
            <person name="Wang A."/>
            <person name="Jiang F."/>
            <person name="Liu H."/>
            <person name="Zhao H."/>
            <person name="Xu D."/>
            <person name="Zhang Y."/>
        </authorList>
    </citation>
    <scope>NUCLEOTIDE SEQUENCE [LARGE SCALE GENOMIC DNA]</scope>
    <source>
        <strain evidence="2">cv. Yunnan</strain>
    </source>
</reference>
<protein>
    <submittedName>
        <fullName evidence="1">Uncharacterized protein</fullName>
    </submittedName>
</protein>
<evidence type="ECO:0000313" key="1">
    <source>
        <dbReference type="EMBL" id="KAI3822528.1"/>
    </source>
</evidence>
<accession>A0ACB9JRI7</accession>
<gene>
    <name evidence="1" type="ORF">L1987_10119</name>
</gene>
<organism evidence="1 2">
    <name type="scientific">Smallanthus sonchifolius</name>
    <dbReference type="NCBI Taxonomy" id="185202"/>
    <lineage>
        <taxon>Eukaryota</taxon>
        <taxon>Viridiplantae</taxon>
        <taxon>Streptophyta</taxon>
        <taxon>Embryophyta</taxon>
        <taxon>Tracheophyta</taxon>
        <taxon>Spermatophyta</taxon>
        <taxon>Magnoliopsida</taxon>
        <taxon>eudicotyledons</taxon>
        <taxon>Gunneridae</taxon>
        <taxon>Pentapetalae</taxon>
        <taxon>asterids</taxon>
        <taxon>campanulids</taxon>
        <taxon>Asterales</taxon>
        <taxon>Asteraceae</taxon>
        <taxon>Asteroideae</taxon>
        <taxon>Heliantheae alliance</taxon>
        <taxon>Millerieae</taxon>
        <taxon>Smallanthus</taxon>
    </lineage>
</organism>
<reference evidence="1 2" key="2">
    <citation type="journal article" date="2022" name="Mol. Ecol. Resour.">
        <title>The genomes of chicory, endive, great burdock and yacon provide insights into Asteraceae paleo-polyploidization history and plant inulin production.</title>
        <authorList>
            <person name="Fan W."/>
            <person name="Wang S."/>
            <person name="Wang H."/>
            <person name="Wang A."/>
            <person name="Jiang F."/>
            <person name="Liu H."/>
            <person name="Zhao H."/>
            <person name="Xu D."/>
            <person name="Zhang Y."/>
        </authorList>
    </citation>
    <scope>NUCLEOTIDE SEQUENCE [LARGE SCALE GENOMIC DNA]</scope>
    <source>
        <strain evidence="2">cv. Yunnan</strain>
        <tissue evidence="1">Leaves</tissue>
    </source>
</reference>
<comment type="caution">
    <text evidence="1">The sequence shown here is derived from an EMBL/GenBank/DDBJ whole genome shotgun (WGS) entry which is preliminary data.</text>
</comment>
<proteinExistence type="predicted"/>
<sequence>MISTMATQLTLSHFFLPSYRLFFVAAPERRASQFHLLHGRSFLAVVCASSPNKTSVASRKQTKTNADLCNDLREFISEIGLPDGHIPSLKELSQHGRQDLANIVRRRGYKLIRELLAASQESKVSDSDIEGSLTEDKSNKEEDELTGPDENGKELTEYMLSSHEDMLGDGSTKPSLQEKVAKFIHSGELEEIEGNEGPSSQVLCESDSVNLENGSILTAQLVNSTSQFSDEAANTDKDLEVEIVTKEDQAEINRIKVMLHNKELELSQLKEQIEKNKQALSELQAKAETEISKAQKLLLDKDAELLAAEESLSGLKQVQVEYWGEGETVQVAGSFNGWHHGVTLDPQPSSNITDPVELSNTRLWRSMLWLYPGIYEIKFIVDGKWMIDPMKEVLEALDRCLDLSLSWLNHGIYLIDSSIGATLVTWKKKAMAKDLHPKLLAGMFFFSLRATGGVTSLLTSDKPILESPHAVTGLIGLTLLAIQTALPTLFEGNPGLRNVHGILGSGIVTLFLVHAALGLQLGLSF</sequence>